<dbReference type="EMBL" id="DQZW01000238">
    <property type="protein sequence ID" value="HDL90242.1"/>
    <property type="molecule type" value="Genomic_DNA"/>
</dbReference>
<evidence type="ECO:0000313" key="1">
    <source>
        <dbReference type="EMBL" id="HDL90242.1"/>
    </source>
</evidence>
<dbReference type="InterPro" id="IPR013321">
    <property type="entry name" value="Arc_rbn_hlx_hlx"/>
</dbReference>
<gene>
    <name evidence="1" type="ORF">ENG14_05005</name>
</gene>
<dbReference type="InterPro" id="IPR035069">
    <property type="entry name" value="TTHA1013/TTHA0281-like"/>
</dbReference>
<dbReference type="GO" id="GO:0006355">
    <property type="term" value="P:regulation of DNA-templated transcription"/>
    <property type="evidence" value="ECO:0007669"/>
    <property type="project" value="InterPro"/>
</dbReference>
<dbReference type="Pfam" id="PF05534">
    <property type="entry name" value="HicB"/>
    <property type="match status" value="1"/>
</dbReference>
<dbReference type="SUPFAM" id="SSF143100">
    <property type="entry name" value="TTHA1013/TTHA0281-like"/>
    <property type="match status" value="1"/>
</dbReference>
<protein>
    <submittedName>
        <fullName evidence="1">Type II toxin-antitoxin system HicB family antitoxin</fullName>
    </submittedName>
</protein>
<dbReference type="InterPro" id="IPR010985">
    <property type="entry name" value="Ribbon_hlx_hlx"/>
</dbReference>
<comment type="caution">
    <text evidence="1">The sequence shown here is derived from an EMBL/GenBank/DDBJ whole genome shotgun (WGS) entry which is preliminary data.</text>
</comment>
<name>A0A7C1AYP9_9BACT</name>
<organism evidence="1">
    <name type="scientific">Thermodesulforhabdus norvegica</name>
    <dbReference type="NCBI Taxonomy" id="39841"/>
    <lineage>
        <taxon>Bacteria</taxon>
        <taxon>Pseudomonadati</taxon>
        <taxon>Thermodesulfobacteriota</taxon>
        <taxon>Syntrophobacteria</taxon>
        <taxon>Syntrophobacterales</taxon>
        <taxon>Thermodesulforhabdaceae</taxon>
        <taxon>Thermodesulforhabdus</taxon>
    </lineage>
</organism>
<dbReference type="Gene3D" id="1.10.1220.10">
    <property type="entry name" value="Met repressor-like"/>
    <property type="match status" value="1"/>
</dbReference>
<reference evidence="1" key="1">
    <citation type="journal article" date="2020" name="mSystems">
        <title>Genome- and Community-Level Interaction Insights into Carbon Utilization and Element Cycling Functions of Hydrothermarchaeota in Hydrothermal Sediment.</title>
        <authorList>
            <person name="Zhou Z."/>
            <person name="Liu Y."/>
            <person name="Xu W."/>
            <person name="Pan J."/>
            <person name="Luo Z.H."/>
            <person name="Li M."/>
        </authorList>
    </citation>
    <scope>NUCLEOTIDE SEQUENCE [LARGE SCALE GENOMIC DNA]</scope>
    <source>
        <strain evidence="1">HyVt-19</strain>
    </source>
</reference>
<dbReference type="SUPFAM" id="SSF47598">
    <property type="entry name" value="Ribbon-helix-helix"/>
    <property type="match status" value="1"/>
</dbReference>
<proteinExistence type="predicted"/>
<accession>A0A7C1AYP9</accession>
<dbReference type="AlphaFoldDB" id="A0A7C1AYP9"/>
<dbReference type="InterPro" id="IPR008651">
    <property type="entry name" value="Uncharacterised_HicB"/>
</dbReference>
<sequence>MKGMNYKGYVAKVEFDPEDHIFVGHIIGIRDVVGFHGESVATLETAFRKAVDNYLVACKKLGQEPNKPYSGNLMLRVPAEIHAAVAAAAEASGKSINQWAAKALEVASHAH</sequence>
<dbReference type="Proteomes" id="UP000886355">
    <property type="component" value="Unassembled WGS sequence"/>
</dbReference>